<sequence length="154" mass="17898">MTLTREEILAMEPGRQLNRLVQEHILKWIPWQEGRGDYTAIVYQNPGEREPYMRTQRWETAKERYSIIAYSDIDEMVHAVYGDKGWSTDISAAWEVEERILALYLNEQPGLIDDYIDSLMDVIRKEHGFSPAFRLAHATPEQRCKAALMAVLGL</sequence>
<dbReference type="InterPro" id="IPR028985">
    <property type="entry name" value="Bacillus_phage_prot-like"/>
</dbReference>
<dbReference type="Gene3D" id="3.30.2120.10">
    <property type="entry name" value="Bacillus phage protein-like"/>
    <property type="match status" value="1"/>
</dbReference>
<protein>
    <submittedName>
        <fullName evidence="1">Uncharacterized protein</fullName>
    </submittedName>
</protein>
<gene>
    <name evidence="1" type="ORF">B9T62_34520</name>
</gene>
<keyword evidence="2" id="KW-1185">Reference proteome</keyword>
<dbReference type="KEGG" id="pdh:B9T62_34520"/>
<dbReference type="Proteomes" id="UP000249890">
    <property type="component" value="Chromosome"/>
</dbReference>
<dbReference type="EMBL" id="CP021780">
    <property type="protein sequence ID" value="ASA25403.1"/>
    <property type="molecule type" value="Genomic_DNA"/>
</dbReference>
<evidence type="ECO:0000313" key="2">
    <source>
        <dbReference type="Proteomes" id="UP000249890"/>
    </source>
</evidence>
<dbReference type="OrthoDB" id="2661128at2"/>
<dbReference type="RefSeq" id="WP_087919368.1">
    <property type="nucleotide sequence ID" value="NZ_CP021780.1"/>
</dbReference>
<dbReference type="AlphaFoldDB" id="A0A2Z2KP13"/>
<proteinExistence type="predicted"/>
<accession>A0A2Z2KP13</accession>
<reference evidence="1 2" key="1">
    <citation type="submission" date="2017-06" db="EMBL/GenBank/DDBJ databases">
        <title>Complete genome sequence of Paenibacillus donghaensis KCTC 13049T isolated from East Sea sediment, South Korea.</title>
        <authorList>
            <person name="Jung B.K."/>
            <person name="Hong S.-J."/>
            <person name="Shin J.-H."/>
        </authorList>
    </citation>
    <scope>NUCLEOTIDE SEQUENCE [LARGE SCALE GENOMIC DNA]</scope>
    <source>
        <strain evidence="1 2">KCTC 13049</strain>
    </source>
</reference>
<evidence type="ECO:0000313" key="1">
    <source>
        <dbReference type="EMBL" id="ASA25403.1"/>
    </source>
</evidence>
<organism evidence="1 2">
    <name type="scientific">Paenibacillus donghaensis</name>
    <dbReference type="NCBI Taxonomy" id="414771"/>
    <lineage>
        <taxon>Bacteria</taxon>
        <taxon>Bacillati</taxon>
        <taxon>Bacillota</taxon>
        <taxon>Bacilli</taxon>
        <taxon>Bacillales</taxon>
        <taxon>Paenibacillaceae</taxon>
        <taxon>Paenibacillus</taxon>
    </lineage>
</organism>
<name>A0A2Z2KP13_9BACL</name>